<dbReference type="RefSeq" id="WP_210535234.1">
    <property type="nucleotide sequence ID" value="NZ_JAGKTC010000001.1"/>
</dbReference>
<name>A0A940X1K4_9GAMM</name>
<accession>A0A940X1K4</accession>
<comment type="caution">
    <text evidence="2">The sequence shown here is derived from an EMBL/GenBank/DDBJ whole genome shotgun (WGS) entry which is preliminary data.</text>
</comment>
<protein>
    <recommendedName>
        <fullName evidence="4">1,4-alpha-glucan branching enzyme</fullName>
    </recommendedName>
</protein>
<proteinExistence type="predicted"/>
<evidence type="ECO:0000256" key="1">
    <source>
        <dbReference type="SAM" id="MobiDB-lite"/>
    </source>
</evidence>
<evidence type="ECO:0008006" key="4">
    <source>
        <dbReference type="Google" id="ProtNLM"/>
    </source>
</evidence>
<sequence>MASHSSRQTTDHARIREWAEQRGGRPASVRGTEQDEHVGVLRIKFSEDEDLEEIDWDEFFQKFDQERLAFLYQDETLDGGQSRFFKFVDRQS</sequence>
<dbReference type="Proteomes" id="UP000673447">
    <property type="component" value="Unassembled WGS sequence"/>
</dbReference>
<keyword evidence="3" id="KW-1185">Reference proteome</keyword>
<gene>
    <name evidence="2" type="ORF">J5837_03005</name>
</gene>
<feature type="compositionally biased region" description="Basic and acidic residues" evidence="1">
    <location>
        <begin position="9"/>
        <end position="23"/>
    </location>
</feature>
<feature type="region of interest" description="Disordered" evidence="1">
    <location>
        <begin position="1"/>
        <end position="33"/>
    </location>
</feature>
<dbReference type="EMBL" id="JAGKTC010000001">
    <property type="protein sequence ID" value="MBP3983381.1"/>
    <property type="molecule type" value="Genomic_DNA"/>
</dbReference>
<dbReference type="AlphaFoldDB" id="A0A940X1K4"/>
<organism evidence="2 3">
    <name type="scientific">Pseudoxanthomonas helianthi</name>
    <dbReference type="NCBI Taxonomy" id="1453541"/>
    <lineage>
        <taxon>Bacteria</taxon>
        <taxon>Pseudomonadati</taxon>
        <taxon>Pseudomonadota</taxon>
        <taxon>Gammaproteobacteria</taxon>
        <taxon>Lysobacterales</taxon>
        <taxon>Lysobacteraceae</taxon>
        <taxon>Pseudoxanthomonas</taxon>
    </lineage>
</organism>
<evidence type="ECO:0000313" key="3">
    <source>
        <dbReference type="Proteomes" id="UP000673447"/>
    </source>
</evidence>
<evidence type="ECO:0000313" key="2">
    <source>
        <dbReference type="EMBL" id="MBP3983381.1"/>
    </source>
</evidence>
<reference evidence="2" key="2">
    <citation type="submission" date="2021-03" db="EMBL/GenBank/DDBJ databases">
        <authorList>
            <person name="Cao W."/>
        </authorList>
    </citation>
    <scope>NUCLEOTIDE SEQUENCE</scope>
    <source>
        <strain evidence="2">110414</strain>
    </source>
</reference>
<reference evidence="2" key="1">
    <citation type="journal article" date="2016" name="Int. J. Syst. Evol. Microbiol.">
        <title>Pseudoxanthomonas helianthi sp. nov., isolated from roots of Jerusalem artichoke (Helianthus tuberosus).</title>
        <authorList>
            <person name="Kittiwongwattana C."/>
            <person name="Thawai C."/>
        </authorList>
    </citation>
    <scope>NUCLEOTIDE SEQUENCE</scope>
    <source>
        <strain evidence="2">110414</strain>
    </source>
</reference>